<sequence length="106" mass="11405">MPGLTLHSCHNWMAQLQTLDNGAYSIKTSYATEKKCQVCTDWSFCGVVQHSVCPCLLLICVRKKCSAGTTKCAQSVAQGFAAFVKENCCFVSATSARGTVVVAFTI</sequence>
<dbReference type="Proteomes" id="UP000887572">
    <property type="component" value="Unplaced"/>
</dbReference>
<evidence type="ECO:0000313" key="2">
    <source>
        <dbReference type="WBParaSite" id="Gr19_v10_g14404.t2"/>
    </source>
</evidence>
<name>A0A914H6Z9_GLORO</name>
<accession>A0A914H6Z9</accession>
<evidence type="ECO:0000313" key="1">
    <source>
        <dbReference type="Proteomes" id="UP000887572"/>
    </source>
</evidence>
<reference evidence="2" key="1">
    <citation type="submission" date="2022-11" db="UniProtKB">
        <authorList>
            <consortium name="WormBaseParasite"/>
        </authorList>
    </citation>
    <scope>IDENTIFICATION</scope>
</reference>
<dbReference type="WBParaSite" id="Gr19_v10_g14404.t2">
    <property type="protein sequence ID" value="Gr19_v10_g14404.t2"/>
    <property type="gene ID" value="Gr19_v10_g14404"/>
</dbReference>
<dbReference type="AlphaFoldDB" id="A0A914H6Z9"/>
<organism evidence="1 2">
    <name type="scientific">Globodera rostochiensis</name>
    <name type="common">Golden nematode worm</name>
    <name type="synonym">Heterodera rostochiensis</name>
    <dbReference type="NCBI Taxonomy" id="31243"/>
    <lineage>
        <taxon>Eukaryota</taxon>
        <taxon>Metazoa</taxon>
        <taxon>Ecdysozoa</taxon>
        <taxon>Nematoda</taxon>
        <taxon>Chromadorea</taxon>
        <taxon>Rhabditida</taxon>
        <taxon>Tylenchina</taxon>
        <taxon>Tylenchomorpha</taxon>
        <taxon>Tylenchoidea</taxon>
        <taxon>Heteroderidae</taxon>
        <taxon>Heteroderinae</taxon>
        <taxon>Globodera</taxon>
    </lineage>
</organism>
<proteinExistence type="predicted"/>
<keyword evidence="1" id="KW-1185">Reference proteome</keyword>
<protein>
    <submittedName>
        <fullName evidence="2">Uncharacterized protein</fullName>
    </submittedName>
</protein>